<dbReference type="OMA" id="FQRHIFF"/>
<evidence type="ECO:0008006" key="4">
    <source>
        <dbReference type="Google" id="ProtNLM"/>
    </source>
</evidence>
<sequence length="81" mass="9121">MSIAELKERHAEAAATVSSLRERLKEKRQQLLDTDIAGYAKSQGKTPVTFGPTDLVCCRTLQGHTGKVERAYSFQRHIFFP</sequence>
<dbReference type="EnsemblPlants" id="Kaladp0033s0222.1.v1.1">
    <property type="protein sequence ID" value="Kaladp0033s0222.1.v1.1"/>
    <property type="gene ID" value="Kaladp0033s0222.v1.1"/>
</dbReference>
<evidence type="ECO:0000313" key="3">
    <source>
        <dbReference type="Proteomes" id="UP000594263"/>
    </source>
</evidence>
<accession>A0A7N0TE15</accession>
<evidence type="ECO:0000256" key="1">
    <source>
        <dbReference type="SAM" id="Coils"/>
    </source>
</evidence>
<keyword evidence="1" id="KW-0175">Coiled coil</keyword>
<reference evidence="2" key="1">
    <citation type="submission" date="2021-01" db="UniProtKB">
        <authorList>
            <consortium name="EnsemblPlants"/>
        </authorList>
    </citation>
    <scope>IDENTIFICATION</scope>
</reference>
<dbReference type="AlphaFoldDB" id="A0A7N0TE15"/>
<keyword evidence="3" id="KW-1185">Reference proteome</keyword>
<proteinExistence type="predicted"/>
<organism evidence="2 3">
    <name type="scientific">Kalanchoe fedtschenkoi</name>
    <name type="common">Lavender scallops</name>
    <name type="synonym">South American air plant</name>
    <dbReference type="NCBI Taxonomy" id="63787"/>
    <lineage>
        <taxon>Eukaryota</taxon>
        <taxon>Viridiplantae</taxon>
        <taxon>Streptophyta</taxon>
        <taxon>Embryophyta</taxon>
        <taxon>Tracheophyta</taxon>
        <taxon>Spermatophyta</taxon>
        <taxon>Magnoliopsida</taxon>
        <taxon>eudicotyledons</taxon>
        <taxon>Gunneridae</taxon>
        <taxon>Pentapetalae</taxon>
        <taxon>Saxifragales</taxon>
        <taxon>Crassulaceae</taxon>
        <taxon>Kalanchoe</taxon>
    </lineage>
</organism>
<name>A0A7N0TE15_KALFE</name>
<evidence type="ECO:0000313" key="2">
    <source>
        <dbReference type="EnsemblPlants" id="Kaladp0033s0222.1.v1.1"/>
    </source>
</evidence>
<protein>
    <recommendedName>
        <fullName evidence="4">Guanine nucleotide-binding protein subunit beta</fullName>
    </recommendedName>
</protein>
<dbReference type="Gramene" id="Kaladp0033s0222.1.v1.1">
    <property type="protein sequence ID" value="Kaladp0033s0222.1.v1.1"/>
    <property type="gene ID" value="Kaladp0033s0222.v1.1"/>
</dbReference>
<dbReference type="Proteomes" id="UP000594263">
    <property type="component" value="Unplaced"/>
</dbReference>
<feature type="coiled-coil region" evidence="1">
    <location>
        <begin position="3"/>
        <end position="30"/>
    </location>
</feature>